<reference evidence="1" key="1">
    <citation type="submission" date="2023-04" db="EMBL/GenBank/DDBJ databases">
        <title>Draft Genome sequencing of Naganishia species isolated from polar environments using Oxford Nanopore Technology.</title>
        <authorList>
            <person name="Leo P."/>
            <person name="Venkateswaran K."/>
        </authorList>
    </citation>
    <scope>NUCLEOTIDE SEQUENCE</scope>
    <source>
        <strain evidence="1">DBVPG 5303</strain>
    </source>
</reference>
<dbReference type="EMBL" id="JASBWV010000001">
    <property type="protein sequence ID" value="KAJ9128113.1"/>
    <property type="molecule type" value="Genomic_DNA"/>
</dbReference>
<evidence type="ECO:0000313" key="2">
    <source>
        <dbReference type="Proteomes" id="UP001234202"/>
    </source>
</evidence>
<dbReference type="Proteomes" id="UP001234202">
    <property type="component" value="Unassembled WGS sequence"/>
</dbReference>
<proteinExistence type="predicted"/>
<protein>
    <submittedName>
        <fullName evidence="1">Uncharacterized protein</fullName>
    </submittedName>
</protein>
<sequence>MNGNPDVPSMTYKQKRAARFKEMKANRNRHAGSAEGTRATTGGGPHANTYVFSARDFGEPALTDTANAFGATQARPTFGATGTITNGGLSGGSTGTFGLTGRFGAAAAPQASSGGLSGIRTDAFAAKPITTTFGAVAGTGTTGGHPLRVQPATTRLGALLTTTTLPQPVTNGSLAPFYTPLREKDGTAANAGWGVYNTITCMTEYRGTSLEEIRVQDYAAGRKVASAGSTTSTGFEAQPAQGGLFGFIAAQTNTFGQPAAGATGARLLDAAQQNATNLFCQPPQQANALGQPAQQSSGLLGQPAQQSNAPVVSTGVGQPLQNTTAPPWDFGQQKQQAGATAQPAAGGSGSSATTTEAAASDEYEPFRMRMPWPYIKAHRPPPTLEEIELQLSNRAVPITEVDRLCFACQSDYQEQMNAFSSGSRAEAPTMNCAFYDPGVLDYIKGTKRSSHKGLYDKCISCRKAGRVCEWPDASLREVERMATSKSLRRGIANGQMQQHGYVRTPAQRGSRMGYTTYYS</sequence>
<keyword evidence="2" id="KW-1185">Reference proteome</keyword>
<organism evidence="1 2">
    <name type="scientific">Naganishia onofrii</name>
    <dbReference type="NCBI Taxonomy" id="1851511"/>
    <lineage>
        <taxon>Eukaryota</taxon>
        <taxon>Fungi</taxon>
        <taxon>Dikarya</taxon>
        <taxon>Basidiomycota</taxon>
        <taxon>Agaricomycotina</taxon>
        <taxon>Tremellomycetes</taxon>
        <taxon>Filobasidiales</taxon>
        <taxon>Filobasidiaceae</taxon>
        <taxon>Naganishia</taxon>
    </lineage>
</organism>
<gene>
    <name evidence="1" type="ORF">QFC24_000405</name>
</gene>
<comment type="caution">
    <text evidence="1">The sequence shown here is derived from an EMBL/GenBank/DDBJ whole genome shotgun (WGS) entry which is preliminary data.</text>
</comment>
<accession>A0ACC2XW23</accession>
<name>A0ACC2XW23_9TREE</name>
<evidence type="ECO:0000313" key="1">
    <source>
        <dbReference type="EMBL" id="KAJ9128113.1"/>
    </source>
</evidence>